<dbReference type="GO" id="GO:0005829">
    <property type="term" value="C:cytosol"/>
    <property type="evidence" value="ECO:0007669"/>
    <property type="project" value="TreeGrafter"/>
</dbReference>
<comment type="similarity">
    <text evidence="1 10">Belongs to the class-I aminoacyl-tRNA synthetase family.</text>
</comment>
<evidence type="ECO:0000256" key="3">
    <source>
        <dbReference type="ARBA" id="ARBA00022490"/>
    </source>
</evidence>
<evidence type="ECO:0000256" key="10">
    <source>
        <dbReference type="RuleBase" id="RU363035"/>
    </source>
</evidence>
<dbReference type="PANTHER" id="PTHR11946:SF109">
    <property type="entry name" value="VALINE--TRNA LIGASE"/>
    <property type="match status" value="1"/>
</dbReference>
<dbReference type="VEuPathDB" id="VectorBase:PPAPM1_002738"/>
<dbReference type="InterPro" id="IPR033705">
    <property type="entry name" value="Anticodon_Ia_Val"/>
</dbReference>
<evidence type="ECO:0000259" key="12">
    <source>
        <dbReference type="Pfam" id="PF08264"/>
    </source>
</evidence>
<evidence type="ECO:0000256" key="1">
    <source>
        <dbReference type="ARBA" id="ARBA00005594"/>
    </source>
</evidence>
<dbReference type="SUPFAM" id="SSF47323">
    <property type="entry name" value="Anticodon-binding domain of a subclass of class I aminoacyl-tRNA synthetases"/>
    <property type="match status" value="1"/>
</dbReference>
<dbReference type="EMBL" id="AJVK01019015">
    <property type="status" value="NOT_ANNOTATED_CDS"/>
    <property type="molecule type" value="Genomic_DNA"/>
</dbReference>
<dbReference type="VEuPathDB" id="VectorBase:PPAI010707"/>
<dbReference type="GO" id="GO:0004832">
    <property type="term" value="F:valine-tRNA ligase activity"/>
    <property type="evidence" value="ECO:0007669"/>
    <property type="project" value="UniProtKB-EC"/>
</dbReference>
<keyword evidence="8 10" id="KW-0030">Aminoacyl-tRNA synthetase</keyword>
<dbReference type="CDD" id="cd07962">
    <property type="entry name" value="Anticodon_Ia_Val"/>
    <property type="match status" value="1"/>
</dbReference>
<dbReference type="PRINTS" id="PR00986">
    <property type="entry name" value="TRNASYNTHVAL"/>
</dbReference>
<accession>A0A1B0DQB7</accession>
<dbReference type="InterPro" id="IPR001412">
    <property type="entry name" value="aa-tRNA-synth_I_CS"/>
</dbReference>
<name>A0A1B0DQB7_PHLPP</name>
<dbReference type="NCBIfam" id="TIGR00422">
    <property type="entry name" value="valS"/>
    <property type="match status" value="1"/>
</dbReference>
<dbReference type="EC" id="6.1.1.9" evidence="2"/>
<dbReference type="InterPro" id="IPR002300">
    <property type="entry name" value="aa-tRNA-synth_Ia"/>
</dbReference>
<keyword evidence="4 10" id="KW-0436">Ligase</keyword>
<dbReference type="Proteomes" id="UP000092462">
    <property type="component" value="Unassembled WGS sequence"/>
</dbReference>
<evidence type="ECO:0000256" key="5">
    <source>
        <dbReference type="ARBA" id="ARBA00022741"/>
    </source>
</evidence>
<dbReference type="InterPro" id="IPR013155">
    <property type="entry name" value="M/V/L/I-tRNA-synth_anticd-bd"/>
</dbReference>
<evidence type="ECO:0000256" key="4">
    <source>
        <dbReference type="ARBA" id="ARBA00022598"/>
    </source>
</evidence>
<evidence type="ECO:0000256" key="8">
    <source>
        <dbReference type="ARBA" id="ARBA00023146"/>
    </source>
</evidence>
<dbReference type="AlphaFoldDB" id="A0A1B0DQB7"/>
<dbReference type="NCBIfam" id="NF004349">
    <property type="entry name" value="PRK05729.1"/>
    <property type="match status" value="1"/>
</dbReference>
<dbReference type="InterPro" id="IPR014729">
    <property type="entry name" value="Rossmann-like_a/b/a_fold"/>
</dbReference>
<dbReference type="Gene3D" id="1.10.730.10">
    <property type="entry name" value="Isoleucyl-tRNA Synthetase, Domain 1"/>
    <property type="match status" value="1"/>
</dbReference>
<protein>
    <recommendedName>
        <fullName evidence="2">valine--tRNA ligase</fullName>
        <ecNumber evidence="2">6.1.1.9</ecNumber>
    </recommendedName>
    <alternativeName>
        <fullName evidence="9">Valyl-tRNA synthetase</fullName>
    </alternativeName>
</protein>
<keyword evidence="6 10" id="KW-0067">ATP-binding</keyword>
<dbReference type="GO" id="GO:0002161">
    <property type="term" value="F:aminoacyl-tRNA deacylase activity"/>
    <property type="evidence" value="ECO:0007669"/>
    <property type="project" value="InterPro"/>
</dbReference>
<dbReference type="Gene3D" id="3.90.740.10">
    <property type="entry name" value="Valyl/Leucyl/Isoleucyl-tRNA synthetase, editing domain"/>
    <property type="match status" value="2"/>
</dbReference>
<dbReference type="GO" id="GO:0006438">
    <property type="term" value="P:valyl-tRNA aminoacylation"/>
    <property type="evidence" value="ECO:0007669"/>
    <property type="project" value="InterPro"/>
</dbReference>
<evidence type="ECO:0000256" key="7">
    <source>
        <dbReference type="ARBA" id="ARBA00022917"/>
    </source>
</evidence>
<dbReference type="CDD" id="cd00817">
    <property type="entry name" value="ValRS_core"/>
    <property type="match status" value="1"/>
</dbReference>
<dbReference type="InterPro" id="IPR009008">
    <property type="entry name" value="Val/Leu/Ile-tRNA-synth_edit"/>
</dbReference>
<dbReference type="EnsemblMetazoa" id="PPAI010707-RA">
    <property type="protein sequence ID" value="PPAI010707-PA"/>
    <property type="gene ID" value="PPAI010707"/>
</dbReference>
<dbReference type="EMBL" id="AJVK01019014">
    <property type="status" value="NOT_ANNOTATED_CDS"/>
    <property type="molecule type" value="Genomic_DNA"/>
</dbReference>
<proteinExistence type="inferred from homology"/>
<dbReference type="InterPro" id="IPR009080">
    <property type="entry name" value="tRNAsynth_Ia_anticodon-bd"/>
</dbReference>
<keyword evidence="5 10" id="KW-0547">Nucleotide-binding</keyword>
<dbReference type="Pfam" id="PF08264">
    <property type="entry name" value="Anticodon_1"/>
    <property type="match status" value="1"/>
</dbReference>
<dbReference type="SUPFAM" id="SSF52374">
    <property type="entry name" value="Nucleotidylyl transferase"/>
    <property type="match status" value="1"/>
</dbReference>
<feature type="domain" description="Aminoacyl-tRNA synthetase class Ia" evidence="11">
    <location>
        <begin position="3"/>
        <end position="586"/>
    </location>
</feature>
<sequence length="847" mass="97230">MIFPPPNVTGNLHLGHALTATIQDVIIRRQKEKDLEVLWIPGMDHAGIATQVVVEKNLMRERSMSRYDLGRQKFQEEILKWKTFREKDIRANLKSLGLSFAWEREYYTMNEGQCKAVTKAFVELFEKGLIYRDTNLINWSCSLESAISDIEIDNVEVNGPTPIPVPGYEKNIIFGEITNVAYRVEGGSETDEIIVSTTRPETLLGDVAVAVHPDDDRYSRYRGRETKLWHPFRETSIPLIFDEDVDQAFGTGAVKITPSHDKWDFSLAKRHNLPHVDVIDERGRIFLGFGSFSDLPRFTAREKIKDSLAQLGLLRGTKSHSMILPRCSRSGDVVEYLKKPQWYLKCQEAALESVEAVRSGKLKIIPEEFQSEWFRWLENCHDWCISRQIWWGHRIPAFECSSGDSTEWIAAESVAEALEKAEKIFQGKVDKIKRDTDVLDTWFSSGLLPLSVFGWPEKSKDLEKYFPLDLMETGHDILFFWVARMTMLSLMLTGEIPFRKILLHGIICDSQGRKMSKSLGNVILPEQVINGTSIEELIQQSEHFHRSGIISEAEMKRSIDEVSKNHPNGIPECGIDALRFTLCSYNISNHFVNFDTAECHANKLFFNKIWQASRFTIKAFESVNPKPEDLTKSLENLSEMDKWILEKLFCTQNVVKDSIDRYSFHLATAALKTFFYSNFCNVYLETTKSSINAKNSKATGHLLTLRTCLVEGLKLMEYFTPFLVHELLKFLPNAPNISNLDKIHAEDHIEQIIEICATIRGIKSQNNIVKKNSPQLIIWADNSFIPEVRKHSETIKTLAMIPNLKIIDDREVFNEEKCSIKSVAKPFCWFGKSSFIDNQFEGFYNNF</sequence>
<evidence type="ECO:0000313" key="13">
    <source>
        <dbReference type="EnsemblMetazoa" id="PPAI010707-PA"/>
    </source>
</evidence>
<dbReference type="SUPFAM" id="SSF50677">
    <property type="entry name" value="ValRS/IleRS/LeuRS editing domain"/>
    <property type="match status" value="1"/>
</dbReference>
<dbReference type="PANTHER" id="PTHR11946">
    <property type="entry name" value="VALYL-TRNA SYNTHETASES"/>
    <property type="match status" value="1"/>
</dbReference>
<evidence type="ECO:0000256" key="9">
    <source>
        <dbReference type="ARBA" id="ARBA00029936"/>
    </source>
</evidence>
<dbReference type="GO" id="GO:0005524">
    <property type="term" value="F:ATP binding"/>
    <property type="evidence" value="ECO:0007669"/>
    <property type="project" value="UniProtKB-KW"/>
</dbReference>
<evidence type="ECO:0000259" key="11">
    <source>
        <dbReference type="Pfam" id="PF00133"/>
    </source>
</evidence>
<organism evidence="13 14">
    <name type="scientific">Phlebotomus papatasi</name>
    <name type="common">Sandfly</name>
    <dbReference type="NCBI Taxonomy" id="29031"/>
    <lineage>
        <taxon>Eukaryota</taxon>
        <taxon>Metazoa</taxon>
        <taxon>Ecdysozoa</taxon>
        <taxon>Arthropoda</taxon>
        <taxon>Hexapoda</taxon>
        <taxon>Insecta</taxon>
        <taxon>Pterygota</taxon>
        <taxon>Neoptera</taxon>
        <taxon>Endopterygota</taxon>
        <taxon>Diptera</taxon>
        <taxon>Nematocera</taxon>
        <taxon>Psychodoidea</taxon>
        <taxon>Psychodidae</taxon>
        <taxon>Phlebotomus</taxon>
        <taxon>Phlebotomus</taxon>
    </lineage>
</organism>
<evidence type="ECO:0000313" key="14">
    <source>
        <dbReference type="Proteomes" id="UP000092462"/>
    </source>
</evidence>
<dbReference type="Gene3D" id="3.40.50.620">
    <property type="entry name" value="HUPs"/>
    <property type="match status" value="2"/>
</dbReference>
<keyword evidence="3" id="KW-0963">Cytoplasm</keyword>
<keyword evidence="7 10" id="KW-0648">Protein biosynthesis</keyword>
<dbReference type="InterPro" id="IPR002303">
    <property type="entry name" value="Valyl-tRNA_ligase"/>
</dbReference>
<evidence type="ECO:0000256" key="2">
    <source>
        <dbReference type="ARBA" id="ARBA00013169"/>
    </source>
</evidence>
<dbReference type="FunFam" id="3.40.50.620:FF:000078">
    <property type="entry name" value="Valine--tRNA ligase, mitochondrial"/>
    <property type="match status" value="1"/>
</dbReference>
<keyword evidence="14" id="KW-1185">Reference proteome</keyword>
<feature type="domain" description="Methionyl/Valyl/Leucyl/Isoleucyl-tRNA synthetase anticodon-binding" evidence="12">
    <location>
        <begin position="641"/>
        <end position="773"/>
    </location>
</feature>
<evidence type="ECO:0000256" key="6">
    <source>
        <dbReference type="ARBA" id="ARBA00022840"/>
    </source>
</evidence>
<reference evidence="13" key="1">
    <citation type="submission" date="2022-08" db="UniProtKB">
        <authorList>
            <consortium name="EnsemblMetazoa"/>
        </authorList>
    </citation>
    <scope>IDENTIFICATION</scope>
    <source>
        <strain evidence="13">Israel</strain>
    </source>
</reference>
<dbReference type="PROSITE" id="PS00178">
    <property type="entry name" value="AA_TRNA_LIGASE_I"/>
    <property type="match status" value="1"/>
</dbReference>
<dbReference type="Pfam" id="PF00133">
    <property type="entry name" value="tRNA-synt_1"/>
    <property type="match status" value="1"/>
</dbReference>